<dbReference type="Pfam" id="PF01928">
    <property type="entry name" value="CYTH"/>
    <property type="match status" value="1"/>
</dbReference>
<evidence type="ECO:0000259" key="1">
    <source>
        <dbReference type="PROSITE" id="PS51707"/>
    </source>
</evidence>
<reference evidence="2 3" key="1">
    <citation type="submission" date="2016-10" db="EMBL/GenBank/DDBJ databases">
        <authorList>
            <person name="Varghese N."/>
            <person name="Submissions S."/>
        </authorList>
    </citation>
    <scope>NUCLEOTIDE SEQUENCE [LARGE SCALE GENOMIC DNA]</scope>
    <source>
        <strain evidence="2 3">WCC6</strain>
    </source>
</reference>
<sequence>MAQGQEKEIKLLSTKAGRRKFFQLALVKEKIIPGSRHTLDLWNQYRDTRDGKLTRTGMAYRIRRTNGKAFEATVKSQGKTVNGFSSREEYTVPLEKPEPVIQGFAPQLDQKLQTLLQEDELLPLCTVEFTRKTALLQLSAVTVVEAALDQGTLTAGDKTEPIEELELEIKRGQERDLLRFTAALAREIPLWPEERSKFKRGLDLLGWKGTPSKAAKGLEWNRETEPSEVWQALVRQTLSQGLDLLVPDADREFQDRAFLELLQQCAGLWNLGEGFLSQTSWKKGRDLLDGLLQGLEPVDYLAVSDRQKGKPFPEELLSLEPAWQWLEDRWVAAAQEWASWCGRDAAGTLWQLLYLVSLARKDGENSTLETFLQKRWNRWQQDWQLLEDAGNPDPWERKGQMEELVGLLALERSLGEKRLVKRGQAYREQWWKTCRSYARTGALAEGAESSRERSLILALAALCGQEGIRTEKRENKTEEAGKAFFREMARHPEWSCLALEE</sequence>
<dbReference type="SUPFAM" id="SSF55154">
    <property type="entry name" value="CYTH-like phosphatases"/>
    <property type="match status" value="1"/>
</dbReference>
<dbReference type="Gene3D" id="2.40.320.10">
    <property type="entry name" value="Hypothetical Protein Pfu-838710-001"/>
    <property type="match status" value="1"/>
</dbReference>
<gene>
    <name evidence="2" type="ORF">SAMN05216495_11245</name>
</gene>
<organism evidence="2 3">
    <name type="scientific">Acidaminococcus fermentans</name>
    <dbReference type="NCBI Taxonomy" id="905"/>
    <lineage>
        <taxon>Bacteria</taxon>
        <taxon>Bacillati</taxon>
        <taxon>Bacillota</taxon>
        <taxon>Negativicutes</taxon>
        <taxon>Acidaminococcales</taxon>
        <taxon>Acidaminococcaceae</taxon>
        <taxon>Acidaminococcus</taxon>
    </lineage>
</organism>
<feature type="domain" description="CYTH" evidence="1">
    <location>
        <begin position="4"/>
        <end position="208"/>
    </location>
</feature>
<comment type="caution">
    <text evidence="2">The sequence shown here is derived from an EMBL/GenBank/DDBJ whole genome shotgun (WGS) entry which is preliminary data.</text>
</comment>
<proteinExistence type="predicted"/>
<accession>A0A1H2YSU4</accession>
<dbReference type="PANTHER" id="PTHR39569:SF1">
    <property type="entry name" value="INORGANIC TRIPHOSPHATASE"/>
    <property type="match status" value="1"/>
</dbReference>
<dbReference type="GO" id="GO:0050355">
    <property type="term" value="F:inorganic triphosphate phosphatase activity"/>
    <property type="evidence" value="ECO:0007669"/>
    <property type="project" value="InterPro"/>
</dbReference>
<dbReference type="InterPro" id="IPR033469">
    <property type="entry name" value="CYTH-like_dom_sf"/>
</dbReference>
<evidence type="ECO:0000313" key="3">
    <source>
        <dbReference type="Proteomes" id="UP000182379"/>
    </source>
</evidence>
<dbReference type="PANTHER" id="PTHR39569">
    <property type="entry name" value="INORGANIC TRIPHOSPHATASE"/>
    <property type="match status" value="1"/>
</dbReference>
<protein>
    <submittedName>
        <fullName evidence="2">Inorganic triphosphatase YgiF, contains CYTH and CHAD domains</fullName>
    </submittedName>
</protein>
<dbReference type="Proteomes" id="UP000182379">
    <property type="component" value="Unassembled WGS sequence"/>
</dbReference>
<dbReference type="InterPro" id="IPR039013">
    <property type="entry name" value="YgiF"/>
</dbReference>
<dbReference type="EMBL" id="FNOP01000012">
    <property type="protein sequence ID" value="SDX08085.1"/>
    <property type="molecule type" value="Genomic_DNA"/>
</dbReference>
<evidence type="ECO:0000313" key="2">
    <source>
        <dbReference type="EMBL" id="SDX08085.1"/>
    </source>
</evidence>
<dbReference type="SMART" id="SM01118">
    <property type="entry name" value="CYTH"/>
    <property type="match status" value="1"/>
</dbReference>
<name>A0A1H2YSU4_ACIFE</name>
<dbReference type="AlphaFoldDB" id="A0A1H2YSU4"/>
<dbReference type="PROSITE" id="PS51707">
    <property type="entry name" value="CYTH"/>
    <property type="match status" value="1"/>
</dbReference>
<dbReference type="RefSeq" id="WP_074706946.1">
    <property type="nucleotide sequence ID" value="NZ_FNOP01000012.1"/>
</dbReference>
<dbReference type="InterPro" id="IPR023577">
    <property type="entry name" value="CYTH_domain"/>
</dbReference>
<dbReference type="GO" id="GO:0046872">
    <property type="term" value="F:metal ion binding"/>
    <property type="evidence" value="ECO:0007669"/>
    <property type="project" value="TreeGrafter"/>
</dbReference>